<evidence type="ECO:0008006" key="4">
    <source>
        <dbReference type="Google" id="ProtNLM"/>
    </source>
</evidence>
<accession>A0A3E0H979</accession>
<gene>
    <name evidence="2" type="ORF">DFR26_0466</name>
</gene>
<feature type="signal peptide" evidence="1">
    <location>
        <begin position="1"/>
        <end position="24"/>
    </location>
</feature>
<evidence type="ECO:0000256" key="1">
    <source>
        <dbReference type="SAM" id="SignalP"/>
    </source>
</evidence>
<reference evidence="2 3" key="1">
    <citation type="submission" date="2018-08" db="EMBL/GenBank/DDBJ databases">
        <title>Genomic Encyclopedia of Type Strains, Phase IV (KMG-IV): sequencing the most valuable type-strain genomes for metagenomic binning, comparative biology and taxonomic classification.</title>
        <authorList>
            <person name="Goeker M."/>
        </authorList>
    </citation>
    <scope>NUCLEOTIDE SEQUENCE [LARGE SCALE GENOMIC DNA]</scope>
    <source>
        <strain evidence="2 3">DSM 26022</strain>
    </source>
</reference>
<proteinExistence type="predicted"/>
<name>A0A3E0H979_9GAMM</name>
<organism evidence="2 3">
    <name type="scientific">Paraperlucidibaca baekdonensis</name>
    <dbReference type="NCBI Taxonomy" id="748120"/>
    <lineage>
        <taxon>Bacteria</taxon>
        <taxon>Pseudomonadati</taxon>
        <taxon>Pseudomonadota</taxon>
        <taxon>Gammaproteobacteria</taxon>
        <taxon>Moraxellales</taxon>
        <taxon>Moraxellaceae</taxon>
        <taxon>Paraperlucidibaca</taxon>
    </lineage>
</organism>
<keyword evidence="3" id="KW-1185">Reference proteome</keyword>
<protein>
    <recommendedName>
        <fullName evidence="4">Outer membrane protein with beta-barrel domain</fullName>
    </recommendedName>
</protein>
<dbReference type="Proteomes" id="UP000256774">
    <property type="component" value="Unassembled WGS sequence"/>
</dbReference>
<comment type="caution">
    <text evidence="2">The sequence shown here is derived from an EMBL/GenBank/DDBJ whole genome shotgun (WGS) entry which is preliminary data.</text>
</comment>
<dbReference type="Gene3D" id="2.40.160.170">
    <property type="match status" value="1"/>
</dbReference>
<evidence type="ECO:0000313" key="2">
    <source>
        <dbReference type="EMBL" id="REH40267.1"/>
    </source>
</evidence>
<evidence type="ECO:0000313" key="3">
    <source>
        <dbReference type="Proteomes" id="UP000256774"/>
    </source>
</evidence>
<feature type="chain" id="PRO_5017736685" description="Outer membrane protein with beta-barrel domain" evidence="1">
    <location>
        <begin position="25"/>
        <end position="217"/>
    </location>
</feature>
<sequence>MRAHSLVAAAFSLAALSVSTVAQSATFGITPQVGLAGAGATVQWGFNEYLGLSAGYTGIDERISDVKTDEATYDADISISNPQLFVNWAPFGGHFRVSFGVIAQDSSIDLVGRDFKQTPTNPNAGVVNNARINASFAQSIAPAITVGWETPMDQVGFGYHLSIGAMYAGDPEVNANITCNVVASCLGLQRDEERDIEDELSKYKVLPILQAGVLYRL</sequence>
<dbReference type="EMBL" id="QUNR01000001">
    <property type="protein sequence ID" value="REH40267.1"/>
    <property type="molecule type" value="Genomic_DNA"/>
</dbReference>
<dbReference type="AlphaFoldDB" id="A0A3E0H979"/>
<keyword evidence="1" id="KW-0732">Signal</keyword>